<keyword evidence="2" id="KW-1185">Reference proteome</keyword>
<organism evidence="1 2">
    <name type="scientific">Enterobacter agglomerans</name>
    <name type="common">Erwinia herbicola</name>
    <name type="synonym">Pantoea agglomerans</name>
    <dbReference type="NCBI Taxonomy" id="549"/>
    <lineage>
        <taxon>Bacteria</taxon>
        <taxon>Pseudomonadati</taxon>
        <taxon>Pseudomonadota</taxon>
        <taxon>Gammaproteobacteria</taxon>
        <taxon>Enterobacterales</taxon>
        <taxon>Erwiniaceae</taxon>
        <taxon>Pantoea</taxon>
        <taxon>Pantoea agglomerans group</taxon>
    </lineage>
</organism>
<accession>A0A379AM60</accession>
<dbReference type="Proteomes" id="UP000254640">
    <property type="component" value="Unassembled WGS sequence"/>
</dbReference>
<dbReference type="EMBL" id="UGSO01000001">
    <property type="protein sequence ID" value="SUB18897.1"/>
    <property type="molecule type" value="Genomic_DNA"/>
</dbReference>
<protein>
    <submittedName>
        <fullName evidence="1">Glutamate-aspartate carrier protein</fullName>
    </submittedName>
</protein>
<dbReference type="AlphaFoldDB" id="A0A379AM60"/>
<proteinExistence type="predicted"/>
<evidence type="ECO:0000313" key="2">
    <source>
        <dbReference type="Proteomes" id="UP000254640"/>
    </source>
</evidence>
<gene>
    <name evidence="1" type="primary">gltP_2</name>
    <name evidence="1" type="ORF">NCTC9381_04871</name>
</gene>
<evidence type="ECO:0000313" key="1">
    <source>
        <dbReference type="EMBL" id="SUB18897.1"/>
    </source>
</evidence>
<reference evidence="1 2" key="1">
    <citation type="submission" date="2018-06" db="EMBL/GenBank/DDBJ databases">
        <authorList>
            <consortium name="Pathogen Informatics"/>
            <person name="Doyle S."/>
        </authorList>
    </citation>
    <scope>NUCLEOTIDE SEQUENCE [LARGE SCALE GENOMIC DNA]</scope>
    <source>
        <strain evidence="1 2">NCTC9381</strain>
    </source>
</reference>
<name>A0A379AM60_ENTAG</name>
<sequence length="72" mass="8195">MKGFKISLAWQILTALVLGIVVGAVLHNQPDNREWLVTNILSPAGRYLYSSYQDDCGTDCDFIPDCRHRWRG</sequence>